<dbReference type="Gene3D" id="2.160.20.110">
    <property type="match status" value="1"/>
</dbReference>
<protein>
    <recommendedName>
        <fullName evidence="8">Cna B-type domain-containing protein</fullName>
    </recommendedName>
</protein>
<dbReference type="Pfam" id="PF06458">
    <property type="entry name" value="MucBP"/>
    <property type="match status" value="4"/>
</dbReference>
<evidence type="ECO:0000259" key="4">
    <source>
        <dbReference type="Pfam" id="PF05738"/>
    </source>
</evidence>
<feature type="domain" description="MucBP" evidence="5">
    <location>
        <begin position="3368"/>
        <end position="3426"/>
    </location>
</feature>
<dbReference type="NCBIfam" id="TIGR01167">
    <property type="entry name" value="LPXTG_anchor"/>
    <property type="match status" value="1"/>
</dbReference>
<dbReference type="Proteomes" id="UP000196258">
    <property type="component" value="Unassembled WGS sequence"/>
</dbReference>
<evidence type="ECO:0000313" key="7">
    <source>
        <dbReference type="Proteomes" id="UP000196258"/>
    </source>
</evidence>
<evidence type="ECO:0000259" key="5">
    <source>
        <dbReference type="Pfam" id="PF06458"/>
    </source>
</evidence>
<dbReference type="Gene3D" id="2.60.40.1140">
    <property type="entry name" value="Collagen-binding surface protein Cna, B-type domain"/>
    <property type="match status" value="1"/>
</dbReference>
<dbReference type="Gene3D" id="3.10.20.320">
    <property type="entry name" value="Putative peptidoglycan bound protein (lpxtg motif)"/>
    <property type="match status" value="4"/>
</dbReference>
<sequence length="3495" mass="376794">MEETKMKWKSFFKRIMIFVLALTIINSTITSSVALSTMSLLKLYDSEVETNTSVDETNQTEENTNKNTLQTQPGGGTVFQDDAINIYNIAQLKAIGTNKIVYTNDNDATTFGTGSIVVDDDNNVVTYSSSANYRLMNDIPLDINDLWQLPEDFTGKFVSEDITENPVYDKTSDTIYVYHSYQLQTIASNTSNEEPVMSKDANPELYGMGQLTYIDDNNYVTYSKEHNYVLSKLFTGTRPSMISAVYANNNVKSDDQKAGRDYVGQIIKEIDGIEYILIGSKEQLFAIGKKEYGSLLTEKRYAQVTGPAYSYENRTGQFTLEYCGDADLELNSNSNENNNGKIIDDGADNGLSPVKWYGVDENGRPSLDCKGKQTTGKYYAPDENYIIFRDIDLENKEWTPLMFSGTMEGRLNMVSGANPEIKNVKIVQNGKLPIDEYIGIGFFGTISNKVDSTTSVSKGTAKVSNITLNHVSVENYSTDVKKDFSLIGVVLSPIINKISSGLKEDISTFATGGFAGRIQGDAIVANCEVKNLDKLTNEASVTGGFAGNIEGTARYEIITSGLGDLLTNVSRLLNIIPILGLGDLITILLNGGLLDVGNLLPIGYYTPTVKNCRVSGINTTEIGNINTNFHGAFSGKQEGSIVQDCKVKSTNSLTVNAKNYAGGFSGVIANGEISGTLESLGIDIADFTLQSVNANSELSLPDIVVNAQENYAGGFTGSLFSSYAIDCTINLVDEKNSQNEKINAKNYAGGFAGRSTIGWGITVGKEFDSKYDDNLLTKVKGLLNIILQGNNEGDILSLVGIYPSEAYGVQIEADNLQIDAKENYAGGLIGQSDALKINNSKQQFLEKLRPFEKKLVANYAAKDRETLINGLQSVNSESNYAGGLIGQVKPISAAGLLNSTIGISNYFGFDINDVVVNGKTSGFNISAKNYAGGAIGQGIGGDVENVRLEGINTISAKNYAGGFVASAGTGSLVGAGGLDILGLGLIEIKDLLSLAKAVSFNANNCTVNGISDGFTVKTTGDSTTTSGDLSYYAGGFVGENSSANLTNCSVKNLKYVSSDKQNGRAGGFAAEMSTGGLAGIAEDSNEINLPGILNVEGLVSAVKYLIPKYQNCNVAFVSNGDSPQVEGAIAGGFIGNMGAGTVDNSGLGDSHTVSGLDNVLGTYYAGGFAGKATAGGFVNSGNGIKLLGLIKLANITDLISVLNVYIPKIVNANVTSNIGLMVKAEDTALTDTNSGSAGGFIGYGSGVQISNSNVEKLRYIDNSSLLGKNPSSEVYYNEDLKYAVEAKKNAGGYAGKLDIGNAASVGNGISLLGNAVTLANLTEVLDVVASKVQNSSVKGDIGGYAIRANGSQNSAIIGNAGGFVGAMYGSALQNADADNFEYIIGQETAGGYAGRIEPGNVANVVSNTDVLGGLISANSLLSVVSAYIPMIYNSQASCVPCGGYVIANGKSDKDTLRGVAGGYVGYNLGGRIEGESNREWKDIVNGTKVTPSENSTFELKENSIIRLRLVEGYEFAGGFTGKLETANVADTGNLNVLYGLIELSNPIQALGAVYPTETNTATYGPLKKLDTTTWNSWYNAIGKDGAYGNWMKEVSSKEELQTLIDQYAYGYDVIATRNTTAAMPTQGGVAGGYVGRMDGGVITNADANDLKNATAYRSTGGFVGEMITAGVANVSGIEIANIDVLGDLGGLLNVFVPVINGSSISGYKSGMIIKANGIDRINNEGNAGGFVGSMIGGQINIEGTTNCEVNNIKLVRGSYGIGGFAGSILPGSAAKVNSASNQGLLNIILKPLIGSVDDLAKLLNATVATVKHVTVNSNTAAGYVVDGKYGDNQYAYAAGGFAGNVNGAVIGELKNETTNNSYDITVNNVQSVIGGEHVGGFLGLGDVAAVAQVSNEDDINILRLIKLGAIDVLDAFRTYVYNSLVKGGKNGLKISANTEKQIGILDENADNKVFTGNAGGFAGSLLNGSIKESTVDELNSVKALNYAGGFIGHMGKSGTVDIDKVETIGGLLNGALGVLDIFGSHTDNCTVNGQKEGFTVTSKGGQDAIAGGFTGNGDLARIDSCNVTKLNRVSSDLTAGGFIGKTNYAYLAEIGIGSSSLLNPVLSVVNTLLDYLYVGNLEEIGLITIKLPGELEKILNVEVLNDGNALSVTLLGIPITVALVKNNGDGTSDVAQIHIGDSYIEVPCTNTKGNHIKEEDMENIKVGLIKANRTKVVNSTVDGIETGYDVFGSGATKDKLGNNENGYTGGFVGYNNEGLFENNTMLRADKIKGAPDNVNGFSGRSALESVYDFNTMYGIEGHNNIYHVYRVYDNDKLNYLCRDVKDVVTTNGELLGDKQVLLATFTPPQDGSVPKYYDYQINHLNSYVYNNDTPIAVKHLDKGSDWQEAYQTTAKGLVKFNANVYVTNGELDLMDGSINDDIVQDPVKDEGAMQDPCSDEINLKIQKLWVDDNNKDNARPEQVTIKLNRYILDESGEKVYDNTFTNVEKTINLSNVDYDTNSWSYTIPAGELPLKDSNGNKYYYEVTENPVDGYLTIYDQSEDGYTFYITNYRTTSIMDGDSVVIDYGLPVVVDVMENDRIANDSELQGTLTGVTKINRDGETDGVNSEVYSQDAVTSKLWTDNEEDAASCIGNYGEAEILDTNSDNKNESIKYTPTNMNMDNFEKLLYAVNVDIKDDANTESNTKPKIADGQNYVYSTLDIIPATQIYYEDNFTTVINYNSGEDKNGNEIDWKVEGTTDENRTQDVNRPGMRQITKALDNGTEKTYDVNYGFDTSYINDNTFGDGSAHYVVVDKNTKKTNFPSLEFTFTGTGFDVISLTNNQTGTIIARVYKVDENGDVAENAKPIRSWVVDTYYGYRFDIENKEWVIDNTVDTPLYQVPIIRSDDNSKGPLDYGTYKVTITLTYSSIIDNTDDNKIPNGYKYYFDGVRIYGSANKNNSDYQVIEDAYIADHENNPEYLEIRDLLIKRGDADISDVPEEGFGFIDGSISEVTLSDYINYGPKHETYLKPGQAISFYLESDYKPDAVHIGAKVASGSNLNLGLYLMNRENDIWVPYKERTDIVLNSTGELFRDLSNQCVWEEVEVDGQTKYQTRYPIVICNNEQPSVQDENNGFQDIISLTQIKLTGKPTNTTTEELGFRVYSNYDSVEAAYSVVRSQFEKKITVKYVDLNGNSITQDEIKKVEVNKTYDVSDLVNKEINGYSIVEVKGDVTGTADSDKEVTVVYGKNYQLKVNYVDLQGNQLEEAYVEKTVEGNTYDLTEASKQEIDGYSIVEVKGDVTGTADSNKEVTVVYGKNYQLKVNYVDLQGNQLEEAYVEKTVEGNTYDLTEASKQEISGYSIVEVKGDVTGTADSNKEVTVVYGKNYQLIVQYLDENGNKLAKDYTVTGIEGNRYDLSLQVNVKINGYEFDKVIGDLITGIIDQDKVVKVLYIKETNSDMTNNDSNKPNQDHTMDNNNITSLKTGDDINITFALIGLCLSILMGWVFIRKSKKFKDE</sequence>
<reference evidence="7" key="1">
    <citation type="submission" date="2017-04" db="EMBL/GenBank/DDBJ databases">
        <title>Function of individual gut microbiota members based on whole genome sequencing of pure cultures obtained from chicken caecum.</title>
        <authorList>
            <person name="Medvecky M."/>
            <person name="Cejkova D."/>
            <person name="Polansky O."/>
            <person name="Karasova D."/>
            <person name="Kubasova T."/>
            <person name="Cizek A."/>
            <person name="Rychlik I."/>
        </authorList>
    </citation>
    <scope>NUCLEOTIDE SEQUENCE [LARGE SCALE GENOMIC DNA]</scope>
    <source>
        <strain evidence="7">An149</strain>
    </source>
</reference>
<proteinExistence type="predicted"/>
<feature type="compositionally biased region" description="Polar residues" evidence="2">
    <location>
        <begin position="3437"/>
        <end position="3446"/>
    </location>
</feature>
<feature type="transmembrane region" description="Helical" evidence="3">
    <location>
        <begin position="3466"/>
        <end position="3486"/>
    </location>
</feature>
<keyword evidence="3" id="KW-0812">Transmembrane</keyword>
<keyword evidence="3" id="KW-1133">Transmembrane helix</keyword>
<keyword evidence="1" id="KW-0677">Repeat</keyword>
<feature type="domain" description="CNA-B" evidence="4">
    <location>
        <begin position="2444"/>
        <end position="2551"/>
    </location>
</feature>
<name>A0A1Y4QLG2_9FIRM</name>
<keyword evidence="3" id="KW-0472">Membrane</keyword>
<evidence type="ECO:0000256" key="3">
    <source>
        <dbReference type="SAM" id="Phobius"/>
    </source>
</evidence>
<dbReference type="Pfam" id="PF05738">
    <property type="entry name" value="Cna_B"/>
    <property type="match status" value="1"/>
</dbReference>
<feature type="region of interest" description="Disordered" evidence="2">
    <location>
        <begin position="3437"/>
        <end position="3456"/>
    </location>
</feature>
<organism evidence="6 7">
    <name type="scientific">Thomasclavelia spiroformis</name>
    <dbReference type="NCBI Taxonomy" id="29348"/>
    <lineage>
        <taxon>Bacteria</taxon>
        <taxon>Bacillati</taxon>
        <taxon>Bacillota</taxon>
        <taxon>Erysipelotrichia</taxon>
        <taxon>Erysipelotrichales</taxon>
        <taxon>Coprobacillaceae</taxon>
        <taxon>Thomasclavelia</taxon>
    </lineage>
</organism>
<dbReference type="EMBL" id="NFLB01000003">
    <property type="protein sequence ID" value="OUQ05930.1"/>
    <property type="molecule type" value="Genomic_DNA"/>
</dbReference>
<feature type="compositionally biased region" description="Low complexity" evidence="2">
    <location>
        <begin position="56"/>
        <end position="72"/>
    </location>
</feature>
<dbReference type="SUPFAM" id="SSF49478">
    <property type="entry name" value="Cna protein B-type domain"/>
    <property type="match status" value="1"/>
</dbReference>
<feature type="domain" description="MucBP" evidence="5">
    <location>
        <begin position="3162"/>
        <end position="3225"/>
    </location>
</feature>
<feature type="domain" description="MucBP" evidence="5">
    <location>
        <begin position="3300"/>
        <end position="3361"/>
    </location>
</feature>
<dbReference type="InterPro" id="IPR008454">
    <property type="entry name" value="Collagen-bd_Cna-like_B-typ_dom"/>
</dbReference>
<gene>
    <name evidence="6" type="ORF">B5E91_03745</name>
</gene>
<evidence type="ECO:0000256" key="1">
    <source>
        <dbReference type="ARBA" id="ARBA00022737"/>
    </source>
</evidence>
<dbReference type="CDD" id="cd00222">
    <property type="entry name" value="CollagenBindB"/>
    <property type="match status" value="1"/>
</dbReference>
<feature type="domain" description="MucBP" evidence="5">
    <location>
        <begin position="3232"/>
        <end position="3293"/>
    </location>
</feature>
<dbReference type="InterPro" id="IPR009459">
    <property type="entry name" value="MucBP_dom"/>
</dbReference>
<accession>A0A1Y4QLG2</accession>
<feature type="region of interest" description="Disordered" evidence="2">
    <location>
        <begin position="51"/>
        <end position="74"/>
    </location>
</feature>
<comment type="caution">
    <text evidence="6">The sequence shown here is derived from an EMBL/GenBank/DDBJ whole genome shotgun (WGS) entry which is preliminary data.</text>
</comment>
<evidence type="ECO:0000313" key="6">
    <source>
        <dbReference type="EMBL" id="OUQ05930.1"/>
    </source>
</evidence>
<evidence type="ECO:0008006" key="8">
    <source>
        <dbReference type="Google" id="ProtNLM"/>
    </source>
</evidence>
<evidence type="ECO:0000256" key="2">
    <source>
        <dbReference type="SAM" id="MobiDB-lite"/>
    </source>
</evidence>